<dbReference type="EMBL" id="BARU01016943">
    <property type="protein sequence ID" value="GAH54434.1"/>
    <property type="molecule type" value="Genomic_DNA"/>
</dbReference>
<accession>X1HKS3</accession>
<feature type="non-terminal residue" evidence="1">
    <location>
        <position position="117"/>
    </location>
</feature>
<organism evidence="1">
    <name type="scientific">marine sediment metagenome</name>
    <dbReference type="NCBI Taxonomy" id="412755"/>
    <lineage>
        <taxon>unclassified sequences</taxon>
        <taxon>metagenomes</taxon>
        <taxon>ecological metagenomes</taxon>
    </lineage>
</organism>
<sequence>MVAPNSQLYFEYCTEESWTSPISVGYENVDYSSMQVVYDYDYLLTPRYDDWYGNLIENSDYDYELVQFYSESFTVYNEASNYIHTFETEYNFEQDFRNLSLHKIVGLYANFTEVFIE</sequence>
<name>X1HKS3_9ZZZZ</name>
<proteinExistence type="predicted"/>
<gene>
    <name evidence="1" type="ORF">S03H2_28130</name>
</gene>
<protein>
    <submittedName>
        <fullName evidence="1">Uncharacterized protein</fullName>
    </submittedName>
</protein>
<reference evidence="1" key="1">
    <citation type="journal article" date="2014" name="Front. Microbiol.">
        <title>High frequency of phylogenetically diverse reductive dehalogenase-homologous genes in deep subseafloor sedimentary metagenomes.</title>
        <authorList>
            <person name="Kawai M."/>
            <person name="Futagami T."/>
            <person name="Toyoda A."/>
            <person name="Takaki Y."/>
            <person name="Nishi S."/>
            <person name="Hori S."/>
            <person name="Arai W."/>
            <person name="Tsubouchi T."/>
            <person name="Morono Y."/>
            <person name="Uchiyama I."/>
            <person name="Ito T."/>
            <person name="Fujiyama A."/>
            <person name="Inagaki F."/>
            <person name="Takami H."/>
        </authorList>
    </citation>
    <scope>NUCLEOTIDE SEQUENCE</scope>
    <source>
        <strain evidence="1">Expedition CK06-06</strain>
    </source>
</reference>
<dbReference type="AlphaFoldDB" id="X1HKS3"/>
<evidence type="ECO:0000313" key="1">
    <source>
        <dbReference type="EMBL" id="GAH54434.1"/>
    </source>
</evidence>
<comment type="caution">
    <text evidence="1">The sequence shown here is derived from an EMBL/GenBank/DDBJ whole genome shotgun (WGS) entry which is preliminary data.</text>
</comment>